<name>A0A2A5QWP7_9EURY</name>
<evidence type="ECO:0000259" key="1">
    <source>
        <dbReference type="PROSITE" id="PS51819"/>
    </source>
</evidence>
<sequence>MVKIKTITFACNDPERLASFWEAALDGERRDLPPSIDPEVVDRPGDGPDLLFKELPKGTEQDLPIHLDLATDDREATVDRLRDLGASVRETKTETVASRTSTWTILEDPEGNGFCVTEP</sequence>
<dbReference type="EMBL" id="NXNI01000001">
    <property type="protein sequence ID" value="PCR91179.1"/>
    <property type="molecule type" value="Genomic_DNA"/>
</dbReference>
<organism evidence="2 3">
    <name type="scientific">Natrinema ejinorense</name>
    <dbReference type="NCBI Taxonomy" id="373386"/>
    <lineage>
        <taxon>Archaea</taxon>
        <taxon>Methanobacteriati</taxon>
        <taxon>Methanobacteriota</taxon>
        <taxon>Stenosarchaea group</taxon>
        <taxon>Halobacteria</taxon>
        <taxon>Halobacteriales</taxon>
        <taxon>Natrialbaceae</taxon>
        <taxon>Natrinema</taxon>
    </lineage>
</organism>
<dbReference type="CDD" id="cd06587">
    <property type="entry name" value="VOC"/>
    <property type="match status" value="1"/>
</dbReference>
<comment type="caution">
    <text evidence="2">The sequence shown here is derived from an EMBL/GenBank/DDBJ whole genome shotgun (WGS) entry which is preliminary data.</text>
</comment>
<dbReference type="InterPro" id="IPR037523">
    <property type="entry name" value="VOC_core"/>
</dbReference>
<dbReference type="InterPro" id="IPR029068">
    <property type="entry name" value="Glyas_Bleomycin-R_OHBP_Dase"/>
</dbReference>
<dbReference type="Pfam" id="PF18029">
    <property type="entry name" value="Glyoxalase_6"/>
    <property type="match status" value="1"/>
</dbReference>
<keyword evidence="3" id="KW-1185">Reference proteome</keyword>
<reference evidence="2 3" key="1">
    <citation type="submission" date="2017-09" db="EMBL/GenBank/DDBJ databases">
        <title>Genome sequences of Natrinema ejinorence JCM 13890T.</title>
        <authorList>
            <person name="Roh S.W."/>
            <person name="Kim Y.B."/>
            <person name="Kim J.Y."/>
        </authorList>
    </citation>
    <scope>NUCLEOTIDE SEQUENCE [LARGE SCALE GENOMIC DNA]</scope>
    <source>
        <strain evidence="2 3">JCM 13890</strain>
    </source>
</reference>
<dbReference type="OrthoDB" id="225192at2157"/>
<protein>
    <submittedName>
        <fullName evidence="2">Glyoxalase</fullName>
    </submittedName>
</protein>
<accession>A0A2A5QWP7</accession>
<dbReference type="RefSeq" id="WP_097380122.1">
    <property type="nucleotide sequence ID" value="NZ_NXNI01000001.1"/>
</dbReference>
<dbReference type="Gene3D" id="3.10.180.10">
    <property type="entry name" value="2,3-Dihydroxybiphenyl 1,2-Dioxygenase, domain 1"/>
    <property type="match status" value="1"/>
</dbReference>
<dbReference type="SUPFAM" id="SSF54593">
    <property type="entry name" value="Glyoxalase/Bleomycin resistance protein/Dihydroxybiphenyl dioxygenase"/>
    <property type="match status" value="1"/>
</dbReference>
<dbReference type="Proteomes" id="UP000219689">
    <property type="component" value="Unassembled WGS sequence"/>
</dbReference>
<dbReference type="PANTHER" id="PTHR35908:SF1">
    <property type="entry name" value="CONSERVED PROTEIN"/>
    <property type="match status" value="1"/>
</dbReference>
<dbReference type="PANTHER" id="PTHR35908">
    <property type="entry name" value="HYPOTHETICAL FUSION PROTEIN"/>
    <property type="match status" value="1"/>
</dbReference>
<proteinExistence type="predicted"/>
<dbReference type="InterPro" id="IPR041581">
    <property type="entry name" value="Glyoxalase_6"/>
</dbReference>
<feature type="domain" description="VOC" evidence="1">
    <location>
        <begin position="3"/>
        <end position="119"/>
    </location>
</feature>
<evidence type="ECO:0000313" key="3">
    <source>
        <dbReference type="Proteomes" id="UP000219689"/>
    </source>
</evidence>
<evidence type="ECO:0000313" key="2">
    <source>
        <dbReference type="EMBL" id="PCR91179.1"/>
    </source>
</evidence>
<dbReference type="PROSITE" id="PS51819">
    <property type="entry name" value="VOC"/>
    <property type="match status" value="1"/>
</dbReference>
<dbReference type="AlphaFoldDB" id="A0A2A5QWP7"/>
<gene>
    <name evidence="2" type="ORF">CP557_11970</name>
</gene>